<keyword evidence="9" id="KW-1185">Reference proteome</keyword>
<name>A0AAW0SVM3_SCYPA</name>
<dbReference type="Proteomes" id="UP001487740">
    <property type="component" value="Unassembled WGS sequence"/>
</dbReference>
<feature type="repeat" description="WD" evidence="5">
    <location>
        <begin position="46"/>
        <end position="68"/>
    </location>
</feature>
<dbReference type="InterPro" id="IPR023213">
    <property type="entry name" value="CAT-like_dom_sf"/>
</dbReference>
<dbReference type="InterPro" id="IPR015943">
    <property type="entry name" value="WD40/YVTN_repeat-like_dom_sf"/>
</dbReference>
<evidence type="ECO:0000259" key="7">
    <source>
        <dbReference type="Pfam" id="PF03007"/>
    </source>
</evidence>
<dbReference type="PRINTS" id="PR00320">
    <property type="entry name" value="GPROTEINBRPT"/>
</dbReference>
<evidence type="ECO:0000256" key="2">
    <source>
        <dbReference type="ARBA" id="ARBA00022574"/>
    </source>
</evidence>
<dbReference type="InterPro" id="IPR016346">
    <property type="entry name" value="G-protein_beta_1-5"/>
</dbReference>
<feature type="compositionally biased region" description="Basic residues" evidence="6">
    <location>
        <begin position="971"/>
        <end position="980"/>
    </location>
</feature>
<dbReference type="PANTHER" id="PTHR19850">
    <property type="entry name" value="GUANINE NUCLEOTIDE-BINDING PROTEIN BETA G PROTEIN BETA"/>
    <property type="match status" value="1"/>
</dbReference>
<evidence type="ECO:0000256" key="3">
    <source>
        <dbReference type="ARBA" id="ARBA00022737"/>
    </source>
</evidence>
<gene>
    <name evidence="8" type="ORF">O3P69_019150</name>
</gene>
<evidence type="ECO:0000256" key="4">
    <source>
        <dbReference type="ARBA" id="ARBA00023224"/>
    </source>
</evidence>
<feature type="repeat" description="WD" evidence="5">
    <location>
        <begin position="117"/>
        <end position="157"/>
    </location>
</feature>
<dbReference type="GO" id="GO:0004144">
    <property type="term" value="F:diacylglycerol O-acyltransferase activity"/>
    <property type="evidence" value="ECO:0007669"/>
    <property type="project" value="InterPro"/>
</dbReference>
<dbReference type="EMBL" id="JARAKH010000043">
    <property type="protein sequence ID" value="KAK8379118.1"/>
    <property type="molecule type" value="Genomic_DNA"/>
</dbReference>
<evidence type="ECO:0000256" key="5">
    <source>
        <dbReference type="PROSITE-ProRule" id="PRU00221"/>
    </source>
</evidence>
<evidence type="ECO:0000313" key="9">
    <source>
        <dbReference type="Proteomes" id="UP001487740"/>
    </source>
</evidence>
<dbReference type="InterPro" id="IPR036322">
    <property type="entry name" value="WD40_repeat_dom_sf"/>
</dbReference>
<feature type="region of interest" description="Disordered" evidence="6">
    <location>
        <begin position="948"/>
        <end position="980"/>
    </location>
</feature>
<comment type="similarity">
    <text evidence="1">Belongs to the WD repeat G protein beta family.</text>
</comment>
<dbReference type="InterPro" id="IPR001632">
    <property type="entry name" value="WD40_G-protein_beta-like"/>
</dbReference>
<dbReference type="InterPro" id="IPR020472">
    <property type="entry name" value="WD40_PAC1"/>
</dbReference>
<dbReference type="AlphaFoldDB" id="A0AAW0SVM3"/>
<dbReference type="Gene3D" id="3.30.559.10">
    <property type="entry name" value="Chloramphenicol acetyltransferase-like domain"/>
    <property type="match status" value="1"/>
</dbReference>
<evidence type="ECO:0000313" key="8">
    <source>
        <dbReference type="EMBL" id="KAK8379118.1"/>
    </source>
</evidence>
<dbReference type="PRINTS" id="PR00319">
    <property type="entry name" value="GPROTEINB"/>
</dbReference>
<dbReference type="CDD" id="cd00200">
    <property type="entry name" value="WD40"/>
    <property type="match status" value="1"/>
</dbReference>
<dbReference type="InterPro" id="IPR001680">
    <property type="entry name" value="WD40_rpt"/>
</dbReference>
<evidence type="ECO:0000256" key="6">
    <source>
        <dbReference type="SAM" id="MobiDB-lite"/>
    </source>
</evidence>
<dbReference type="Gene3D" id="2.130.10.10">
    <property type="entry name" value="YVTN repeat-like/Quinoprotein amine dehydrogenase"/>
    <property type="match status" value="1"/>
</dbReference>
<dbReference type="PROSITE" id="PS50082">
    <property type="entry name" value="WD_REPEATS_2"/>
    <property type="match status" value="4"/>
</dbReference>
<dbReference type="PROSITE" id="PS50294">
    <property type="entry name" value="WD_REPEATS_REGION"/>
    <property type="match status" value="2"/>
</dbReference>
<dbReference type="PROSITE" id="PS00678">
    <property type="entry name" value="WD_REPEATS_1"/>
    <property type="match status" value="1"/>
</dbReference>
<proteinExistence type="inferred from homology"/>
<dbReference type="SMART" id="SM00320">
    <property type="entry name" value="WD40"/>
    <property type="match status" value="7"/>
</dbReference>
<evidence type="ECO:0000256" key="1">
    <source>
        <dbReference type="ARBA" id="ARBA00009768"/>
    </source>
</evidence>
<dbReference type="InterPro" id="IPR019775">
    <property type="entry name" value="WD40_repeat_CS"/>
</dbReference>
<dbReference type="InterPro" id="IPR004255">
    <property type="entry name" value="O-acyltransferase_WSD1_N"/>
</dbReference>
<keyword evidence="2 5" id="KW-0853">WD repeat</keyword>
<feature type="repeat" description="WD" evidence="5">
    <location>
        <begin position="201"/>
        <end position="242"/>
    </location>
</feature>
<sequence>MEGVLGDLADMPRSRPSCKKMCKGHLNKVNNRVVHDWTDSVVRLHLVSGSLDGKLIIWDIYTGNKTQIIPLMSSWVMSVAFSSSGNFVASGGMDNQCTIHDINNRDSTGAAKVARELVGYEGFLSSIRFLDDSNIITGSGDMKVIHWDFNTGKKVTEFFGHSGDVATMSLAPDNNTFVTGSVDRTMKLWDVREPDTCKQTFWGHTSDVNSVYFHPSGHAIATGSEDKTARLWDIRSDQQIAEYKPPTANSGFTSCVLSASGRIILCGSDDNTIHYWDTMKGAHQGQLQGHENRITSLAMSGSGIAFASCSWDMNRVKSTQYPLSSERGRTCAGLILLPVLTCFLPPSPFHLLPSCIATTAAAAMPPGTTKLVYEVLEPGVKPLAGLAVPVVPPCPPPLAQAKEALKPPPPRPYTQNSAPEPPHTPQDDSHGSSWLHEPPDCPFDLHGSPFDTRQEAHGKRAVEHLSSGSEHCGGAWLRALSKMELLMAVGGYFGSLNTVQAVRLSATQPILPQDVRAAITLVARRTELLQTCVSWRWAWPWFRRRLHIAAPFRVAREPLMEAYYNILEVPYDMSRGPLWRACLVPEGRGAAGEHRAVLMIAVHHCLNDGYTNAVLFREVISVLNGAMQGRRHLPPLRPLAPAIADQLLGPRELLAAAAFTVYKFFTPTLGRFNSKVYFKGAVPRPSARHARTARTRVLHAEMTEEATTQLRRRCREAGVTVHALLCAAAQVAILHTAGAFGRPPPNEALVRVFNCVNLRRYFREEDREALGCLISIEEEETRVMLQDAASGDALWELARRGYAALKVSLEEERRPLRTLAAFTPVSLLIPVNYLLTRLGLPNLNDNHVITTNMGDLRPLLHPGEGPVKPTHMMRCVSDAYTGHPYTLVVQTFAGRFSVTLEYYSTKTTPAVARTFFTTLINLMLDLAITGAPAPGGGPHRAAALHHDKFCPETDDPDHDPDHDPDQDPDHHHHHHQEKAR</sequence>
<dbReference type="Pfam" id="PF03007">
    <property type="entry name" value="WS_DGAT_cat"/>
    <property type="match status" value="1"/>
</dbReference>
<feature type="compositionally biased region" description="Basic and acidic residues" evidence="6">
    <location>
        <begin position="959"/>
        <end position="970"/>
    </location>
</feature>
<dbReference type="SUPFAM" id="SSF50978">
    <property type="entry name" value="WD40 repeat-like"/>
    <property type="match status" value="1"/>
</dbReference>
<keyword evidence="4" id="KW-0807">Transducer</keyword>
<protein>
    <recommendedName>
        <fullName evidence="7">O-acyltransferase WSD1-like N-terminal domain-containing protein</fullName>
    </recommendedName>
</protein>
<reference evidence="8 9" key="1">
    <citation type="submission" date="2023-03" db="EMBL/GenBank/DDBJ databases">
        <title>High-quality genome of Scylla paramamosain provides insights in environmental adaptation.</title>
        <authorList>
            <person name="Zhang L."/>
        </authorList>
    </citation>
    <scope>NUCLEOTIDE SEQUENCE [LARGE SCALE GENOMIC DNA]</scope>
    <source>
        <strain evidence="8">LZ_2023a</strain>
        <tissue evidence="8">Muscle</tissue>
    </source>
</reference>
<dbReference type="Gene3D" id="3.30.559.30">
    <property type="entry name" value="Nonribosomal peptide synthetase, condensation domain"/>
    <property type="match status" value="1"/>
</dbReference>
<feature type="repeat" description="WD" evidence="5">
    <location>
        <begin position="158"/>
        <end position="199"/>
    </location>
</feature>
<keyword evidence="3" id="KW-0677">Repeat</keyword>
<dbReference type="Pfam" id="PF25391">
    <property type="entry name" value="WD40_Gbeta"/>
    <property type="match status" value="1"/>
</dbReference>
<feature type="region of interest" description="Disordered" evidence="6">
    <location>
        <begin position="399"/>
        <end position="438"/>
    </location>
</feature>
<dbReference type="GO" id="GO:0045017">
    <property type="term" value="P:glycerolipid biosynthetic process"/>
    <property type="evidence" value="ECO:0007669"/>
    <property type="project" value="InterPro"/>
</dbReference>
<dbReference type="GO" id="GO:0007165">
    <property type="term" value="P:signal transduction"/>
    <property type="evidence" value="ECO:0007669"/>
    <property type="project" value="UniProtKB-KW"/>
</dbReference>
<organism evidence="8 9">
    <name type="scientific">Scylla paramamosain</name>
    <name type="common">Mud crab</name>
    <dbReference type="NCBI Taxonomy" id="85552"/>
    <lineage>
        <taxon>Eukaryota</taxon>
        <taxon>Metazoa</taxon>
        <taxon>Ecdysozoa</taxon>
        <taxon>Arthropoda</taxon>
        <taxon>Crustacea</taxon>
        <taxon>Multicrustacea</taxon>
        <taxon>Malacostraca</taxon>
        <taxon>Eumalacostraca</taxon>
        <taxon>Eucarida</taxon>
        <taxon>Decapoda</taxon>
        <taxon>Pleocyemata</taxon>
        <taxon>Brachyura</taxon>
        <taxon>Eubrachyura</taxon>
        <taxon>Portunoidea</taxon>
        <taxon>Portunidae</taxon>
        <taxon>Portuninae</taxon>
        <taxon>Scylla</taxon>
    </lineage>
</organism>
<accession>A0AAW0SVM3</accession>
<feature type="domain" description="O-acyltransferase WSD1-like N-terminal" evidence="7">
    <location>
        <begin position="550"/>
        <end position="688"/>
    </location>
</feature>
<comment type="caution">
    <text evidence="8">The sequence shown here is derived from an EMBL/GenBank/DDBJ whole genome shotgun (WGS) entry which is preliminary data.</text>
</comment>
<dbReference type="SUPFAM" id="SSF52777">
    <property type="entry name" value="CoA-dependent acyltransferases"/>
    <property type="match status" value="2"/>
</dbReference>